<evidence type="ECO:0000256" key="1">
    <source>
        <dbReference type="SAM" id="Phobius"/>
    </source>
</evidence>
<feature type="transmembrane region" description="Helical" evidence="1">
    <location>
        <begin position="128"/>
        <end position="147"/>
    </location>
</feature>
<dbReference type="PROSITE" id="PS50850">
    <property type="entry name" value="MFS"/>
    <property type="match status" value="1"/>
</dbReference>
<feature type="transmembrane region" description="Helical" evidence="1">
    <location>
        <begin position="37"/>
        <end position="60"/>
    </location>
</feature>
<feature type="transmembrane region" description="Helical" evidence="1">
    <location>
        <begin position="7"/>
        <end position="31"/>
    </location>
</feature>
<keyword evidence="4" id="KW-1185">Reference proteome</keyword>
<keyword evidence="1" id="KW-1133">Transmembrane helix</keyword>
<feature type="transmembrane region" description="Helical" evidence="1">
    <location>
        <begin position="308"/>
        <end position="326"/>
    </location>
</feature>
<dbReference type="Pfam" id="PF07690">
    <property type="entry name" value="MFS_1"/>
    <property type="match status" value="1"/>
</dbReference>
<dbReference type="AlphaFoldDB" id="A0A8D5ZJ50"/>
<dbReference type="Gene3D" id="1.20.1250.20">
    <property type="entry name" value="MFS general substrate transporter like domains"/>
    <property type="match status" value="2"/>
</dbReference>
<dbReference type="EMBL" id="AP024597">
    <property type="protein sequence ID" value="BCU69857.1"/>
    <property type="molecule type" value="Genomic_DNA"/>
</dbReference>
<feature type="transmembrane region" description="Helical" evidence="1">
    <location>
        <begin position="255"/>
        <end position="287"/>
    </location>
</feature>
<keyword evidence="1" id="KW-0812">Transmembrane</keyword>
<feature type="transmembrane region" description="Helical" evidence="1">
    <location>
        <begin position="185"/>
        <end position="205"/>
    </location>
</feature>
<dbReference type="InterPro" id="IPR020846">
    <property type="entry name" value="MFS_dom"/>
</dbReference>
<feature type="transmembrane region" description="Helical" evidence="1">
    <location>
        <begin position="72"/>
        <end position="90"/>
    </location>
</feature>
<evidence type="ECO:0000313" key="4">
    <source>
        <dbReference type="Proteomes" id="UP000825123"/>
    </source>
</evidence>
<dbReference type="Proteomes" id="UP000825123">
    <property type="component" value="Chromosome"/>
</dbReference>
<proteinExistence type="predicted"/>
<organism evidence="3 4">
    <name type="scientific">Stygiolobus caldivivus</name>
    <dbReference type="NCBI Taxonomy" id="2824673"/>
    <lineage>
        <taxon>Archaea</taxon>
        <taxon>Thermoproteota</taxon>
        <taxon>Thermoprotei</taxon>
        <taxon>Sulfolobales</taxon>
        <taxon>Sulfolobaceae</taxon>
        <taxon>Stygiolobus</taxon>
    </lineage>
</organism>
<sequence>MLPSRTTLVLGLTSAIPTFFTASWVFFLPLIFKQLGFSPVTIGTFYGVATLLSSAFSLIARKMILKLGPKEGLVLGGVIRSVSALMIYTFSPLFTPSGFIIDLGVGHPLSNTSRQYLIMKGDKQATNMGWFMTIAGLPAVFSPLLGAITGVDRLLILATSVTTFIATVTRALVLDEKKVEETPSMNFSSVFSAIVFTLFSLLVTVDSFIVPIFSQQVIGLTLSEVGLLYSIRVLGENSLAFYFGHLADRLGVMRVFTLAVVIGSVSMLLFSVSRGVSSIIAFLFWSLTSSMSIPSSQALFYQINKSNYVTAYSVFLLISGVLSLPSDLIVGSLFDVNPYLPFILQSLGNLIGLLVITRRVN</sequence>
<evidence type="ECO:0000259" key="2">
    <source>
        <dbReference type="PROSITE" id="PS50850"/>
    </source>
</evidence>
<dbReference type="InterPro" id="IPR011701">
    <property type="entry name" value="MFS"/>
</dbReference>
<feature type="transmembrane region" description="Helical" evidence="1">
    <location>
        <begin position="338"/>
        <end position="356"/>
    </location>
</feature>
<dbReference type="RefSeq" id="WP_221289888.1">
    <property type="nucleotide sequence ID" value="NZ_AP024597.1"/>
</dbReference>
<dbReference type="SUPFAM" id="SSF103473">
    <property type="entry name" value="MFS general substrate transporter"/>
    <property type="match status" value="1"/>
</dbReference>
<feature type="transmembrane region" description="Helical" evidence="1">
    <location>
        <begin position="154"/>
        <end position="173"/>
    </location>
</feature>
<name>A0A8D5ZJ50_9CREN</name>
<protein>
    <recommendedName>
        <fullName evidence="2">Major facilitator superfamily (MFS) profile domain-containing protein</fullName>
    </recommendedName>
</protein>
<dbReference type="KEGG" id="csty:KN1_11540"/>
<dbReference type="GeneID" id="66162889"/>
<reference evidence="3 4" key="1">
    <citation type="submission" date="2021-04" db="EMBL/GenBank/DDBJ databases">
        <title>Complete genome sequence of Stygiolobus sp. KN-1.</title>
        <authorList>
            <person name="Nakamura K."/>
            <person name="Sakai H."/>
            <person name="Kurosawa N."/>
        </authorList>
    </citation>
    <scope>NUCLEOTIDE SEQUENCE [LARGE SCALE GENOMIC DNA]</scope>
    <source>
        <strain evidence="3 4">KN-1</strain>
    </source>
</reference>
<feature type="domain" description="Major facilitator superfamily (MFS) profile" evidence="2">
    <location>
        <begin position="155"/>
        <end position="361"/>
    </location>
</feature>
<accession>A0A8D5ZJ50</accession>
<keyword evidence="1" id="KW-0472">Membrane</keyword>
<dbReference type="GO" id="GO:0022857">
    <property type="term" value="F:transmembrane transporter activity"/>
    <property type="evidence" value="ECO:0007669"/>
    <property type="project" value="InterPro"/>
</dbReference>
<dbReference type="InterPro" id="IPR036259">
    <property type="entry name" value="MFS_trans_sf"/>
</dbReference>
<gene>
    <name evidence="3" type="ORF">KN1_11540</name>
</gene>
<evidence type="ECO:0000313" key="3">
    <source>
        <dbReference type="EMBL" id="BCU69857.1"/>
    </source>
</evidence>